<evidence type="ECO:0000313" key="6">
    <source>
        <dbReference type="Proteomes" id="UP000243579"/>
    </source>
</evidence>
<sequence>MAEHGGFMAEALREGEKALERGEVPVGCVFVLDGRVIGRGGNRTNELCNATKHAELVAIEAILADGRSPEVFRDCTLYVTCEPCIMCAAALALLHIKNVVFGCHNDRFGGNGSIFSLHEPTALPDPEHVGYPITTGVMKNEAVALLKNFYDRGNPRVDNSKKKRKHRTE</sequence>
<protein>
    <recommendedName>
        <fullName evidence="4">CMP/dCMP-type deaminase domain-containing protein</fullName>
    </recommendedName>
</protein>
<proteinExistence type="predicted"/>
<dbReference type="CDD" id="cd01285">
    <property type="entry name" value="nucleoside_deaminase"/>
    <property type="match status" value="1"/>
</dbReference>
<dbReference type="GO" id="GO:0052717">
    <property type="term" value="F:tRNA-specific adenosine-34 deaminase activity"/>
    <property type="evidence" value="ECO:0007669"/>
    <property type="project" value="TreeGrafter"/>
</dbReference>
<comment type="caution">
    <text evidence="5">The sequence shown here is derived from an EMBL/GenBank/DDBJ whole genome shotgun (WGS) entry which is preliminary data.</text>
</comment>
<dbReference type="GO" id="GO:0008270">
    <property type="term" value="F:zinc ion binding"/>
    <property type="evidence" value="ECO:0007669"/>
    <property type="project" value="InterPro"/>
</dbReference>
<evidence type="ECO:0000313" key="5">
    <source>
        <dbReference type="EMBL" id="OQS00968.1"/>
    </source>
</evidence>
<accession>A0A1V9ZSH1</accession>
<keyword evidence="2" id="KW-0378">Hydrolase</keyword>
<keyword evidence="1" id="KW-0479">Metal-binding</keyword>
<gene>
    <name evidence="5" type="ORF">ACHHYP_02064</name>
</gene>
<dbReference type="AlphaFoldDB" id="A0A1V9ZSH1"/>
<name>A0A1V9ZSH1_ACHHY</name>
<dbReference type="STRING" id="1202772.A0A1V9ZSH1"/>
<dbReference type="EMBL" id="JNBR01000019">
    <property type="protein sequence ID" value="OQS00968.1"/>
    <property type="molecule type" value="Genomic_DNA"/>
</dbReference>
<feature type="domain" description="CMP/dCMP-type deaminase" evidence="4">
    <location>
        <begin position="2"/>
        <end position="113"/>
    </location>
</feature>
<evidence type="ECO:0000259" key="4">
    <source>
        <dbReference type="PROSITE" id="PS51747"/>
    </source>
</evidence>
<dbReference type="PROSITE" id="PS51747">
    <property type="entry name" value="CYT_DCMP_DEAMINASES_2"/>
    <property type="match status" value="1"/>
</dbReference>
<dbReference type="InterPro" id="IPR016193">
    <property type="entry name" value="Cytidine_deaminase-like"/>
</dbReference>
<keyword evidence="6" id="KW-1185">Reference proteome</keyword>
<keyword evidence="3" id="KW-0862">Zinc</keyword>
<dbReference type="PROSITE" id="PS00903">
    <property type="entry name" value="CYT_DCMP_DEAMINASES_1"/>
    <property type="match status" value="1"/>
</dbReference>
<evidence type="ECO:0000256" key="3">
    <source>
        <dbReference type="ARBA" id="ARBA00022833"/>
    </source>
</evidence>
<dbReference type="SUPFAM" id="SSF53927">
    <property type="entry name" value="Cytidine deaminase-like"/>
    <property type="match status" value="1"/>
</dbReference>
<dbReference type="InterPro" id="IPR002125">
    <property type="entry name" value="CMP_dCMP_dom"/>
</dbReference>
<dbReference type="InterPro" id="IPR016192">
    <property type="entry name" value="APOBEC/CMP_deaminase_Zn-bd"/>
</dbReference>
<dbReference type="PANTHER" id="PTHR11079:SF149">
    <property type="entry name" value="TRNA-SPECIFIC ADENOSINE DEAMINASE 2"/>
    <property type="match status" value="1"/>
</dbReference>
<dbReference type="Proteomes" id="UP000243579">
    <property type="component" value="Unassembled WGS sequence"/>
</dbReference>
<dbReference type="Pfam" id="PF00383">
    <property type="entry name" value="dCMP_cyt_deam_1"/>
    <property type="match status" value="1"/>
</dbReference>
<evidence type="ECO:0000256" key="1">
    <source>
        <dbReference type="ARBA" id="ARBA00022723"/>
    </source>
</evidence>
<dbReference type="OrthoDB" id="1701769at2759"/>
<dbReference type="PANTHER" id="PTHR11079">
    <property type="entry name" value="CYTOSINE DEAMINASE FAMILY MEMBER"/>
    <property type="match status" value="1"/>
</dbReference>
<dbReference type="Gene3D" id="3.40.140.10">
    <property type="entry name" value="Cytidine Deaminase, domain 2"/>
    <property type="match status" value="1"/>
</dbReference>
<reference evidence="5 6" key="1">
    <citation type="journal article" date="2014" name="Genome Biol. Evol.">
        <title>The secreted proteins of Achlya hypogyna and Thraustotheca clavata identify the ancestral oomycete secretome and reveal gene acquisitions by horizontal gene transfer.</title>
        <authorList>
            <person name="Misner I."/>
            <person name="Blouin N."/>
            <person name="Leonard G."/>
            <person name="Richards T.A."/>
            <person name="Lane C.E."/>
        </authorList>
    </citation>
    <scope>NUCLEOTIDE SEQUENCE [LARGE SCALE GENOMIC DNA]</scope>
    <source>
        <strain evidence="5 6">ATCC 48635</strain>
    </source>
</reference>
<dbReference type="GO" id="GO:0002100">
    <property type="term" value="P:tRNA wobble adenosine to inosine editing"/>
    <property type="evidence" value="ECO:0007669"/>
    <property type="project" value="TreeGrafter"/>
</dbReference>
<evidence type="ECO:0000256" key="2">
    <source>
        <dbReference type="ARBA" id="ARBA00022801"/>
    </source>
</evidence>
<organism evidence="5 6">
    <name type="scientific">Achlya hypogyna</name>
    <name type="common">Oomycete</name>
    <name type="synonym">Protoachlya hypogyna</name>
    <dbReference type="NCBI Taxonomy" id="1202772"/>
    <lineage>
        <taxon>Eukaryota</taxon>
        <taxon>Sar</taxon>
        <taxon>Stramenopiles</taxon>
        <taxon>Oomycota</taxon>
        <taxon>Saprolegniomycetes</taxon>
        <taxon>Saprolegniales</taxon>
        <taxon>Achlyaceae</taxon>
        <taxon>Achlya</taxon>
    </lineage>
</organism>